<evidence type="ECO:0000256" key="11">
    <source>
        <dbReference type="SAM" id="MobiDB-lite"/>
    </source>
</evidence>
<evidence type="ECO:0000256" key="1">
    <source>
        <dbReference type="ARBA" id="ARBA00008050"/>
    </source>
</evidence>
<feature type="region of interest" description="Disordered" evidence="11">
    <location>
        <begin position="319"/>
        <end position="395"/>
    </location>
</feature>
<evidence type="ECO:0000259" key="13">
    <source>
        <dbReference type="PROSITE" id="PS50163"/>
    </source>
</evidence>
<dbReference type="NCBIfam" id="NF003301">
    <property type="entry name" value="PRK04301.1"/>
    <property type="match status" value="1"/>
</dbReference>
<name>A0A075G8Q7_9ARCH</name>
<organism evidence="14">
    <name type="scientific">uncultured marine thaumarchaeote KM3_05_F10</name>
    <dbReference type="NCBI Taxonomy" id="1455969"/>
    <lineage>
        <taxon>Archaea</taxon>
        <taxon>Nitrososphaerota</taxon>
        <taxon>environmental samples</taxon>
    </lineage>
</organism>
<dbReference type="GO" id="GO:0140664">
    <property type="term" value="F:ATP-dependent DNA damage sensor activity"/>
    <property type="evidence" value="ECO:0007669"/>
    <property type="project" value="InterPro"/>
</dbReference>
<dbReference type="PANTHER" id="PTHR22942">
    <property type="entry name" value="RECA/RAD51/RADA DNA STRAND-PAIRING FAMILY MEMBER"/>
    <property type="match status" value="1"/>
</dbReference>
<dbReference type="InterPro" id="IPR027417">
    <property type="entry name" value="P-loop_NTPase"/>
</dbReference>
<dbReference type="PANTHER" id="PTHR22942:SF30">
    <property type="entry name" value="MEIOTIC RECOMBINATION PROTEIN DMC1_LIM15 HOMOLOG"/>
    <property type="match status" value="1"/>
</dbReference>
<dbReference type="InterPro" id="IPR010995">
    <property type="entry name" value="DNA_repair_Rad51/TF_NusA_a-hlx"/>
</dbReference>
<keyword evidence="4 9" id="KW-0227">DNA damage</keyword>
<dbReference type="SUPFAM" id="SSF52540">
    <property type="entry name" value="P-loop containing nucleoside triphosphate hydrolases"/>
    <property type="match status" value="1"/>
</dbReference>
<comment type="function">
    <text evidence="8 9 10">Involved in DNA repair and in homologous recombination. Binds and assemble on single-stranded DNA to form a nucleoprotein filament. Hydrolyzes ATP in a ssDNA-dependent manner and promotes DNA strand exchange between homologous DNA molecules.</text>
</comment>
<dbReference type="GO" id="GO:0005524">
    <property type="term" value="F:ATP binding"/>
    <property type="evidence" value="ECO:0007669"/>
    <property type="project" value="UniProtKB-UniRule"/>
</dbReference>
<dbReference type="InterPro" id="IPR003593">
    <property type="entry name" value="AAA+_ATPase"/>
</dbReference>
<evidence type="ECO:0000313" key="14">
    <source>
        <dbReference type="EMBL" id="AIE98351.1"/>
    </source>
</evidence>
<dbReference type="SMART" id="SM00382">
    <property type="entry name" value="AAA"/>
    <property type="match status" value="1"/>
</dbReference>
<dbReference type="AlphaFoldDB" id="A0A075G8Q7"/>
<reference evidence="14" key="1">
    <citation type="journal article" date="2014" name="Genome Biol. Evol.">
        <title>Pangenome evidence for extensive interdomain horizontal transfer affecting lineage core and shell genes in uncultured planktonic thaumarchaeota and euryarchaeota.</title>
        <authorList>
            <person name="Deschamps P."/>
            <person name="Zivanovic Y."/>
            <person name="Moreira D."/>
            <person name="Rodriguez-Valera F."/>
            <person name="Lopez-Garcia P."/>
        </authorList>
    </citation>
    <scope>NUCLEOTIDE SEQUENCE</scope>
</reference>
<evidence type="ECO:0000256" key="10">
    <source>
        <dbReference type="PIRNR" id="PIRNR005856"/>
    </source>
</evidence>
<evidence type="ECO:0000256" key="6">
    <source>
        <dbReference type="ARBA" id="ARBA00023125"/>
    </source>
</evidence>
<dbReference type="EMBL" id="KF900533">
    <property type="protein sequence ID" value="AIE98351.1"/>
    <property type="molecule type" value="Genomic_DNA"/>
</dbReference>
<evidence type="ECO:0000256" key="9">
    <source>
        <dbReference type="HAMAP-Rule" id="MF_00348"/>
    </source>
</evidence>
<dbReference type="HAMAP" id="MF_00348">
    <property type="entry name" value="RadA_arch"/>
    <property type="match status" value="1"/>
</dbReference>
<dbReference type="InterPro" id="IPR020588">
    <property type="entry name" value="RecA_ATP-bd"/>
</dbReference>
<feature type="domain" description="RecA family profile 1" evidence="12">
    <location>
        <begin position="84"/>
        <end position="255"/>
    </location>
</feature>
<dbReference type="GO" id="GO:0003684">
    <property type="term" value="F:damaged DNA binding"/>
    <property type="evidence" value="ECO:0007669"/>
    <property type="project" value="UniProtKB-UniRule"/>
</dbReference>
<evidence type="ECO:0000256" key="2">
    <source>
        <dbReference type="ARBA" id="ARBA00018144"/>
    </source>
</evidence>
<comment type="caution">
    <text evidence="9">Lacks conserved residue(s) required for the propagation of feature annotation.</text>
</comment>
<gene>
    <name evidence="9 14" type="primary">radA</name>
</gene>
<proteinExistence type="inferred from homology"/>
<evidence type="ECO:0000256" key="3">
    <source>
        <dbReference type="ARBA" id="ARBA00022741"/>
    </source>
</evidence>
<dbReference type="PROSITE" id="PS50163">
    <property type="entry name" value="RECA_3"/>
    <property type="match status" value="1"/>
</dbReference>
<dbReference type="Pfam" id="PF14520">
    <property type="entry name" value="HHH_5"/>
    <property type="match status" value="1"/>
</dbReference>
<sequence>MTEEITLESLAGVGPVTTRKLNDAGIHNIMDLVVRGPVEIAELTSMDIETAGKLVEKAREGLVDGGLIQKDFVSANELYKKRQSIGKITTATEALDTLFAGGVETQALTEVYGEFGCGKTQFCHTMCVQVQKPKQEGGLEGGVLYIDSENTFRPERIVSIAQANGMDPEKVLDNIIVARAYNSSHQILILEEASTLIKEHNIQLVVADSGVGLFRSEYLGRGTLATRQQKLNKFVHLLVRLAETYNVAAIMTNQVMHSPDQFFGDPTRPVGGNVVAHTSTYRIYFKKSGKKRIARMVDSPHHPEMDVVFALGEAGVIDPDDATKKKKTAKKSEPKEEVPETPDISAETLDSEPKEEVPETPDISAETLDSEPKEEVPETPDISAETLDSESTDLK</sequence>
<dbReference type="InterPro" id="IPR020587">
    <property type="entry name" value="RecA_monomer-monomer_interface"/>
</dbReference>
<dbReference type="SUPFAM" id="SSF47794">
    <property type="entry name" value="Rad51 N-terminal domain-like"/>
    <property type="match status" value="1"/>
</dbReference>
<keyword evidence="7 9" id="KW-0233">DNA recombination</keyword>
<keyword evidence="5 9" id="KW-0067">ATP-binding</keyword>
<dbReference type="PIRSF" id="PIRSF005856">
    <property type="entry name" value="Rad51"/>
    <property type="match status" value="1"/>
</dbReference>
<dbReference type="Gene3D" id="1.10.150.20">
    <property type="entry name" value="5' to 3' exonuclease, C-terminal subdomain"/>
    <property type="match status" value="1"/>
</dbReference>
<evidence type="ECO:0000259" key="12">
    <source>
        <dbReference type="PROSITE" id="PS50162"/>
    </source>
</evidence>
<accession>A0A075G8Q7</accession>
<keyword evidence="3 9" id="KW-0547">Nucleotide-binding</keyword>
<dbReference type="InterPro" id="IPR011938">
    <property type="entry name" value="DNA_recomb/repair_RadA"/>
</dbReference>
<dbReference type="InterPro" id="IPR013632">
    <property type="entry name" value="Rad51_C"/>
</dbReference>
<dbReference type="Pfam" id="PF08423">
    <property type="entry name" value="Rad51"/>
    <property type="match status" value="1"/>
</dbReference>
<comment type="similarity">
    <text evidence="1 9 10">Belongs to the eukaryotic RecA-like protein family.</text>
</comment>
<protein>
    <recommendedName>
        <fullName evidence="2 9">DNA repair and recombination protein RadA</fullName>
    </recommendedName>
</protein>
<evidence type="ECO:0000256" key="8">
    <source>
        <dbReference type="ARBA" id="ARBA00025684"/>
    </source>
</evidence>
<dbReference type="GO" id="GO:0006281">
    <property type="term" value="P:DNA repair"/>
    <property type="evidence" value="ECO:0007669"/>
    <property type="project" value="UniProtKB-UniRule"/>
</dbReference>
<dbReference type="PROSITE" id="PS50162">
    <property type="entry name" value="RECA_2"/>
    <property type="match status" value="1"/>
</dbReference>
<feature type="domain" description="RecA family profile 2" evidence="13">
    <location>
        <begin position="263"/>
        <end position="321"/>
    </location>
</feature>
<dbReference type="FunFam" id="3.40.50.300:FF:002052">
    <property type="entry name" value="DNA repair protein RAD51 homolog"/>
    <property type="match status" value="1"/>
</dbReference>
<evidence type="ECO:0000256" key="7">
    <source>
        <dbReference type="ARBA" id="ARBA00023172"/>
    </source>
</evidence>
<evidence type="ECO:0000256" key="5">
    <source>
        <dbReference type="ARBA" id="ARBA00022840"/>
    </source>
</evidence>
<dbReference type="NCBIfam" id="TIGR02236">
    <property type="entry name" value="recomb_radA"/>
    <property type="match status" value="1"/>
</dbReference>
<dbReference type="GO" id="GO:0006310">
    <property type="term" value="P:DNA recombination"/>
    <property type="evidence" value="ECO:0007669"/>
    <property type="project" value="UniProtKB-UniRule"/>
</dbReference>
<evidence type="ECO:0000256" key="4">
    <source>
        <dbReference type="ARBA" id="ARBA00022763"/>
    </source>
</evidence>
<dbReference type="Gene3D" id="3.40.50.300">
    <property type="entry name" value="P-loop containing nucleotide triphosphate hydrolases"/>
    <property type="match status" value="1"/>
</dbReference>
<dbReference type="InterPro" id="IPR016467">
    <property type="entry name" value="DNA_recomb/repair_RecA-like"/>
</dbReference>
<keyword evidence="6 9" id="KW-0238">DNA-binding</keyword>